<dbReference type="SUPFAM" id="SSF49785">
    <property type="entry name" value="Galactose-binding domain-like"/>
    <property type="match status" value="1"/>
</dbReference>
<dbReference type="OrthoDB" id="416441at2759"/>
<dbReference type="InterPro" id="IPR029058">
    <property type="entry name" value="AB_hydrolase_fold"/>
</dbReference>
<evidence type="ECO:0000259" key="2">
    <source>
        <dbReference type="SMART" id="SM00939"/>
    </source>
</evidence>
<evidence type="ECO:0000256" key="1">
    <source>
        <dbReference type="ARBA" id="ARBA00022801"/>
    </source>
</evidence>
<organism evidence="3 4">
    <name type="scientific">Moelleriella libera RCEF 2490</name>
    <dbReference type="NCBI Taxonomy" id="1081109"/>
    <lineage>
        <taxon>Eukaryota</taxon>
        <taxon>Fungi</taxon>
        <taxon>Dikarya</taxon>
        <taxon>Ascomycota</taxon>
        <taxon>Pezizomycotina</taxon>
        <taxon>Sordariomycetes</taxon>
        <taxon>Hypocreomycetidae</taxon>
        <taxon>Hypocreales</taxon>
        <taxon>Clavicipitaceae</taxon>
        <taxon>Moelleriella</taxon>
    </lineage>
</organism>
<dbReference type="AlphaFoldDB" id="A0A167WJP1"/>
<evidence type="ECO:0000313" key="4">
    <source>
        <dbReference type="Proteomes" id="UP000078544"/>
    </source>
</evidence>
<gene>
    <name evidence="3" type="ORF">AAL_07878</name>
</gene>
<proteinExistence type="predicted"/>
<dbReference type="STRING" id="1081109.A0A167WJP1"/>
<dbReference type="Gene3D" id="2.60.120.260">
    <property type="entry name" value="Galactose-binding domain-like"/>
    <property type="match status" value="1"/>
</dbReference>
<dbReference type="Gene3D" id="1.10.3020.10">
    <property type="entry name" value="alpha-amino acid ester hydrolase ( Helical cap domain)"/>
    <property type="match status" value="1"/>
</dbReference>
<dbReference type="Pfam" id="PF08530">
    <property type="entry name" value="PepX_C"/>
    <property type="match status" value="1"/>
</dbReference>
<evidence type="ECO:0000313" key="3">
    <source>
        <dbReference type="EMBL" id="KZZ88935.1"/>
    </source>
</evidence>
<dbReference type="SMART" id="SM00939">
    <property type="entry name" value="PepX_C"/>
    <property type="match status" value="1"/>
</dbReference>
<dbReference type="InterPro" id="IPR008979">
    <property type="entry name" value="Galactose-bd-like_sf"/>
</dbReference>
<dbReference type="InterPro" id="IPR013736">
    <property type="entry name" value="Xaa-Pro_dipept_C"/>
</dbReference>
<feature type="domain" description="Xaa-Pro dipeptidyl-peptidase C-terminal" evidence="2">
    <location>
        <begin position="313"/>
        <end position="535"/>
    </location>
</feature>
<comment type="caution">
    <text evidence="3">The sequence shown here is derived from an EMBL/GenBank/DDBJ whole genome shotgun (WGS) entry which is preliminary data.</text>
</comment>
<accession>A0A167WJP1</accession>
<dbReference type="SUPFAM" id="SSF53474">
    <property type="entry name" value="alpha/beta-Hydrolases"/>
    <property type="match status" value="1"/>
</dbReference>
<protein>
    <submittedName>
        <fullName evidence="3">CocE/NonD hydrolase</fullName>
    </submittedName>
</protein>
<dbReference type="Pfam" id="PF02129">
    <property type="entry name" value="Peptidase_S15"/>
    <property type="match status" value="1"/>
</dbReference>
<dbReference type="Gene3D" id="3.40.50.1820">
    <property type="entry name" value="alpha/beta hydrolase"/>
    <property type="match status" value="1"/>
</dbReference>
<dbReference type="InterPro" id="IPR000383">
    <property type="entry name" value="Xaa-Pro-like_dom"/>
</dbReference>
<reference evidence="3 4" key="1">
    <citation type="journal article" date="2016" name="Genome Biol. Evol.">
        <title>Divergent and convergent evolution of fungal pathogenicity.</title>
        <authorList>
            <person name="Shang Y."/>
            <person name="Xiao G."/>
            <person name="Zheng P."/>
            <person name="Cen K."/>
            <person name="Zhan S."/>
            <person name="Wang C."/>
        </authorList>
    </citation>
    <scope>NUCLEOTIDE SEQUENCE [LARGE SCALE GENOMIC DNA]</scope>
    <source>
        <strain evidence="3 4">RCEF 2490</strain>
    </source>
</reference>
<dbReference type="InterPro" id="IPR005674">
    <property type="entry name" value="CocE/Ser_esterase"/>
</dbReference>
<sequence length="543" mass="59707">MPEARGIVRWAVDRAAAWYWGLTAERCSYTVETLRIPIGGDIHLLAQLYQPISGAKPPGTVVAIGPYGRNAVVAVGTVRLFASRGYQGLLVSVRGTFGSGGAFDAGSTNTVDTQAVVSWMQRQPWYSGAFAMVGVSYLGLTQWATLENQPPDMAAAVIAVGPHDLGQYVWGTGALNLDLLTWANLIAHQDERGGFVASQIKTQRSKNSLQSIFTAVPLADAAERYLEGRTPWLRDRIERADLADPFWKPMKHEGAVERATLPILLVSGWQDVFLDQTMAQYRTLQRRGVPVALTVGPWHHAQVYSDTVVLETYRWIEQHLGQRPDHARDSPVRFYVTGANEWRNSSVWPPPPLPTTPREFFLGPETLSDEKPSGTLADSRFTFAPDDPTPAVGGPRLSHSGIYTDNALEKRDDVLIFASAPLASDVEMLGRCSVELAHSSGPHADLFVRISDVHANGTSRYVTETYRRLDPDRLPGDAVRIDFPDCAHRFKTGHSVRLIIAGGNYPHYLYNTGTGDAASAKPVTHFIHHAEDRISKLTLPVVT</sequence>
<dbReference type="EMBL" id="AZGY01000027">
    <property type="protein sequence ID" value="KZZ88935.1"/>
    <property type="molecule type" value="Genomic_DNA"/>
</dbReference>
<dbReference type="Proteomes" id="UP000078544">
    <property type="component" value="Unassembled WGS sequence"/>
</dbReference>
<dbReference type="NCBIfam" id="TIGR00976">
    <property type="entry name" value="CocE_NonD"/>
    <property type="match status" value="1"/>
</dbReference>
<name>A0A167WJP1_9HYPO</name>
<keyword evidence="4" id="KW-1185">Reference proteome</keyword>
<dbReference type="GO" id="GO:0008239">
    <property type="term" value="F:dipeptidyl-peptidase activity"/>
    <property type="evidence" value="ECO:0007669"/>
    <property type="project" value="InterPro"/>
</dbReference>
<keyword evidence="1 3" id="KW-0378">Hydrolase</keyword>